<dbReference type="EMBL" id="JACSQN010000001">
    <property type="protein sequence ID" value="MBD7983166.1"/>
    <property type="molecule type" value="Genomic_DNA"/>
</dbReference>
<accession>A0ABR8U564</accession>
<keyword evidence="1" id="KW-0472">Membrane</keyword>
<evidence type="ECO:0000313" key="2">
    <source>
        <dbReference type="EMBL" id="MBD7983166.1"/>
    </source>
</evidence>
<evidence type="ECO:0000256" key="1">
    <source>
        <dbReference type="SAM" id="Phobius"/>
    </source>
</evidence>
<keyword evidence="1" id="KW-1133">Transmembrane helix</keyword>
<keyword evidence="3" id="KW-1185">Reference proteome</keyword>
<reference evidence="2 3" key="1">
    <citation type="submission" date="2020-08" db="EMBL/GenBank/DDBJ databases">
        <title>A Genomic Blueprint of the Chicken Gut Microbiome.</title>
        <authorList>
            <person name="Gilroy R."/>
            <person name="Ravi A."/>
            <person name="Getino M."/>
            <person name="Pursley I."/>
            <person name="Horton D.L."/>
            <person name="Alikhan N.-F."/>
            <person name="Baker D."/>
            <person name="Gharbi K."/>
            <person name="Hall N."/>
            <person name="Watson M."/>
            <person name="Adriaenssens E.M."/>
            <person name="Foster-Nyarko E."/>
            <person name="Jarju S."/>
            <person name="Secka A."/>
            <person name="Antonio M."/>
            <person name="Oren A."/>
            <person name="Chaudhuri R."/>
            <person name="La Ragione R.M."/>
            <person name="Hildebrand F."/>
            <person name="Pallen M.J."/>
        </authorList>
    </citation>
    <scope>NUCLEOTIDE SEQUENCE [LARGE SCALE GENOMIC DNA]</scope>
    <source>
        <strain evidence="2 3">Sa2YVA2</strain>
    </source>
</reference>
<organism evidence="2 3">
    <name type="scientific">Sporosarcina quadrami</name>
    <dbReference type="NCBI Taxonomy" id="2762234"/>
    <lineage>
        <taxon>Bacteria</taxon>
        <taxon>Bacillati</taxon>
        <taxon>Bacillota</taxon>
        <taxon>Bacilli</taxon>
        <taxon>Bacillales</taxon>
        <taxon>Caryophanaceae</taxon>
        <taxon>Sporosarcina</taxon>
    </lineage>
</organism>
<proteinExistence type="predicted"/>
<dbReference type="RefSeq" id="WP_191692805.1">
    <property type="nucleotide sequence ID" value="NZ_JACSQN010000001.1"/>
</dbReference>
<name>A0ABR8U564_9BACL</name>
<dbReference type="Proteomes" id="UP000626786">
    <property type="component" value="Unassembled WGS sequence"/>
</dbReference>
<protein>
    <submittedName>
        <fullName evidence="2">Type II secretion system protein</fullName>
    </submittedName>
</protein>
<evidence type="ECO:0000313" key="3">
    <source>
        <dbReference type="Proteomes" id="UP000626786"/>
    </source>
</evidence>
<comment type="caution">
    <text evidence="2">The sequence shown here is derived from an EMBL/GenBank/DDBJ whole genome shotgun (WGS) entry which is preliminary data.</text>
</comment>
<sequence length="100" mass="11309">MINEKGYSWPESILALVVVTVIFGTLLPLYSNMAKGLEKKRVQMHATEIVYQGALLNHYYGRAIGSTLIEEVTFTWTKEGNTICVSYELLGDEVEKCIDY</sequence>
<keyword evidence="1" id="KW-0812">Transmembrane</keyword>
<feature type="transmembrane region" description="Helical" evidence="1">
    <location>
        <begin position="12"/>
        <end position="31"/>
    </location>
</feature>
<gene>
    <name evidence="2" type="ORF">H9649_01125</name>
</gene>